<dbReference type="Gene3D" id="2.120.10.30">
    <property type="entry name" value="TolB, C-terminal domain"/>
    <property type="match status" value="1"/>
</dbReference>
<evidence type="ECO:0000313" key="5">
    <source>
        <dbReference type="Proteomes" id="UP000624703"/>
    </source>
</evidence>
<protein>
    <submittedName>
        <fullName evidence="4">SUMF1/EgtB/PvdO family nonheme iron enzyme</fullName>
    </submittedName>
</protein>
<accession>A0A8J7MDV6</accession>
<evidence type="ECO:0000259" key="3">
    <source>
        <dbReference type="Pfam" id="PF18582"/>
    </source>
</evidence>
<organism evidence="4 5">
    <name type="scientific">Persicirhabdus sediminis</name>
    <dbReference type="NCBI Taxonomy" id="454144"/>
    <lineage>
        <taxon>Bacteria</taxon>
        <taxon>Pseudomonadati</taxon>
        <taxon>Verrucomicrobiota</taxon>
        <taxon>Verrucomicrobiia</taxon>
        <taxon>Verrucomicrobiales</taxon>
        <taxon>Verrucomicrobiaceae</taxon>
        <taxon>Persicirhabdus</taxon>
    </lineage>
</organism>
<reference evidence="4" key="1">
    <citation type="submission" date="2021-01" db="EMBL/GenBank/DDBJ databases">
        <title>Modified the classification status of verrucomicrobia.</title>
        <authorList>
            <person name="Feng X."/>
        </authorList>
    </citation>
    <scope>NUCLEOTIDE SEQUENCE</scope>
    <source>
        <strain evidence="4">_KCTC 22039</strain>
    </source>
</reference>
<dbReference type="EMBL" id="JAENIM010000042">
    <property type="protein sequence ID" value="MBK1792039.1"/>
    <property type="molecule type" value="Genomic_DNA"/>
</dbReference>
<comment type="caution">
    <text evidence="4">The sequence shown here is derived from an EMBL/GenBank/DDBJ whole genome shotgun (WGS) entry which is preliminary data.</text>
</comment>
<keyword evidence="1" id="KW-0732">Signal</keyword>
<name>A0A8J7MDV6_9BACT</name>
<feature type="domain" description="Sulfatase-modifying factor enzyme-like" evidence="2">
    <location>
        <begin position="1000"/>
        <end position="1265"/>
    </location>
</feature>
<dbReference type="GO" id="GO:0120147">
    <property type="term" value="F:formylglycine-generating oxidase activity"/>
    <property type="evidence" value="ECO:0007669"/>
    <property type="project" value="TreeGrafter"/>
</dbReference>
<dbReference type="Pfam" id="PF03781">
    <property type="entry name" value="FGE-sulfatase"/>
    <property type="match status" value="1"/>
</dbReference>
<dbReference type="InterPro" id="IPR040698">
    <property type="entry name" value="HZS_alpha_mid"/>
</dbReference>
<dbReference type="SUPFAM" id="SSF82171">
    <property type="entry name" value="DPP6 N-terminal domain-like"/>
    <property type="match status" value="1"/>
</dbReference>
<dbReference type="InterPro" id="IPR051043">
    <property type="entry name" value="Sulfatase_Mod_Factor_Kinase"/>
</dbReference>
<feature type="signal peptide" evidence="1">
    <location>
        <begin position="1"/>
        <end position="22"/>
    </location>
</feature>
<dbReference type="Gene3D" id="3.90.1580.10">
    <property type="entry name" value="paralog of FGE (formylglycine-generating enzyme)"/>
    <property type="match status" value="1"/>
</dbReference>
<evidence type="ECO:0000256" key="1">
    <source>
        <dbReference type="SAM" id="SignalP"/>
    </source>
</evidence>
<gene>
    <name evidence="4" type="ORF">JIN82_12835</name>
</gene>
<proteinExistence type="predicted"/>
<keyword evidence="5" id="KW-1185">Reference proteome</keyword>
<dbReference type="PANTHER" id="PTHR23150">
    <property type="entry name" value="SULFATASE MODIFYING FACTOR 1, 2"/>
    <property type="match status" value="1"/>
</dbReference>
<feature type="domain" description="Hydrazine synthase alpha subunit middle" evidence="3">
    <location>
        <begin position="639"/>
        <end position="741"/>
    </location>
</feature>
<dbReference type="Proteomes" id="UP000624703">
    <property type="component" value="Unassembled WGS sequence"/>
</dbReference>
<dbReference type="InterPro" id="IPR016187">
    <property type="entry name" value="CTDL_fold"/>
</dbReference>
<dbReference type="RefSeq" id="WP_200312051.1">
    <property type="nucleotide sequence ID" value="NZ_JAENIM010000042.1"/>
</dbReference>
<dbReference type="InterPro" id="IPR042095">
    <property type="entry name" value="SUMF_sf"/>
</dbReference>
<dbReference type="InterPro" id="IPR011042">
    <property type="entry name" value="6-blade_b-propeller_TolB-like"/>
</dbReference>
<dbReference type="PANTHER" id="PTHR23150:SF19">
    <property type="entry name" value="FORMYLGLYCINE-GENERATING ENZYME"/>
    <property type="match status" value="1"/>
</dbReference>
<dbReference type="SUPFAM" id="SSF56436">
    <property type="entry name" value="C-type lectin-like"/>
    <property type="match status" value="1"/>
</dbReference>
<evidence type="ECO:0000313" key="4">
    <source>
        <dbReference type="EMBL" id="MBK1792039.1"/>
    </source>
</evidence>
<sequence>MMKYSLVSMCGAMLGAVASVSASPQSSALYESPVILAEDGLFSWQAKVTPSKAVFLEVYSVGKTSKNDQAVWTELSWQDAAGKSTTLNSSDLKVLITPEGQESKWQDKLSFAPKGAMLTPARTVMRWIAPAEAVSLSGLSGLNPETGKDGAVHFRILSSKPADPPKAVDSKVPFEERRNAFSVGQQITSLKLAIDDLAQTFPNEYEAKGFLAKLAKVEAISDLQEKNKQLQELKREALFANPALDFDDILFVRRNLGGAARSAMGQRLGFTRNNAFSMHSAYRDSKGNEIMKLKNFKSKPELETVYKPNKDILVSDIDLDFDGKRVLYTSVNEESSFRLYELDLATGKTRQVTTNEEGADVDHFDACYLPDGDIIFTSTATFLGMPCINGGPRMASLFRYSPKTGKTRQLSFDQDSSWCPTVLNDGRVIYLRWEYSDMVHSNNRVLMSMNPDGSNQRSFMFSNSYFPASFFYATPVPGSSSKVVGIATGHHGFSRTGRMLLVDRTLGEHEADGVIQEIPGRGIKVEPEVKDRQGDGMWPQNVHPHPVAQSGTDLGAGKYFLTAMKPNADSLWGIYLVDTFDNQILLHETEGLASFEPVALKSRERPKMRPSRIVEGAEDASVFIQDVYQGPGLAGLPKGEVKSLRVVTYEFAPSSSDPKKLNYSAGSGGNVGTLGADGPWDIKRVLGTVPVYEDGSAHFNIPAMTPVFLQPLDEDGQALQLMRTWMVGQPGERVSCIGCHESAADTPVPQRTLASLKEPNEIKPWNGRGHNFDYDTEIQPIVDQHCMACHDGKPADGRYETLRADYKGKPIPYLGSDMIEDWSTRFGGQLKPQNGGGAFSKGYFEMFKMSRGPGIESDMHVLTPKEFSANTTELVQMLKKGHHGVELDQDEWSRLYEWMDMNTPYHGVRLRIVEGLRAEAAVKRAMVRSKEMIEHHGLKRDHFVSADQDVKVEKIEPIKPDNSAEIAQRAKGKMEFAAKISDDSKEPITLDLGDGMSIKLVYIPAGEFVMGSADGALDELPMHKQKVDKGFWMAEMEISNEQLRKFNPDHHSRHEHRVGYQFGETGFDVNDDPRAAVRVSWDEAMAFCKWLSEKTGKKVTLPSEVQWEWASRAGTSTPFSFGEYGSDFSKFANLADKATEQYATDTSTKGEFKYFGVITLEDPTKYEAYIPADKSVDDGYFLHNEGGKYKANPWGLYDMHGNVAEWTRSIYQPYPLQDGHATEQVGSDMVVRGGSWRDRPHRSTSSYRLAYPSFQQVFNVGFRVIVEE</sequence>
<feature type="chain" id="PRO_5035303553" evidence="1">
    <location>
        <begin position="23"/>
        <end position="1268"/>
    </location>
</feature>
<dbReference type="AlphaFoldDB" id="A0A8J7MDV6"/>
<evidence type="ECO:0000259" key="2">
    <source>
        <dbReference type="Pfam" id="PF03781"/>
    </source>
</evidence>
<dbReference type="InterPro" id="IPR005532">
    <property type="entry name" value="SUMF_dom"/>
</dbReference>
<dbReference type="Pfam" id="PF18582">
    <property type="entry name" value="HZS_alpha"/>
    <property type="match status" value="1"/>
</dbReference>